<gene>
    <name evidence="1" type="ORF">L3Q82_007547</name>
</gene>
<proteinExistence type="predicted"/>
<comment type="caution">
    <text evidence="1">The sequence shown here is derived from an EMBL/GenBank/DDBJ whole genome shotgun (WGS) entry which is preliminary data.</text>
</comment>
<dbReference type="Proteomes" id="UP000831701">
    <property type="component" value="Chromosome 7"/>
</dbReference>
<dbReference type="EMBL" id="CM041537">
    <property type="protein sequence ID" value="KAI3369293.1"/>
    <property type="molecule type" value="Genomic_DNA"/>
</dbReference>
<evidence type="ECO:0000313" key="2">
    <source>
        <dbReference type="Proteomes" id="UP000831701"/>
    </source>
</evidence>
<sequence length="706" mass="78923">MLPQTPDFENLYRLGNLPAGDKLNQHYVNLVGKGLNLKVLYYIFKMGEPVTLNVGGCVYSTSLSTLQRYPDSMLGAMFRGDLPTVKDAHGNYFIDRDGPLFRYILNFLRTSELTLPCNFKETELLRKEADFYQIEPLIQCLGDPKPLLPYPTDTYEEVVELSSTRKLSKYSNPVAVIITQLTITTKVHTVLESISSSFTKWNKHMMDTRDYQVSFTFGPCDHQQEVSLRVHLLDFISKAVCGFYLILTIISLALSMGTKLSNSDFASSSFSFPDVFVSRLKIFFYVTCARSPPPRRGGSSCSGSSNEMLPIHQVSDQSQAFVAARSDYLLCNHIAAGSMKHPAKETERTTNMADTVQGPVVGRPLAFANEERRAVHSWSRISSAGHNVLLDALKILSPTSRDLSSSEELVTFLQELNEEGHKPTVLRSKDVYRYRSCTNQPLTEDMLKPANRTVRPTAKRRGRRPPAKKREVHPSWNTTERSSPRIQGIRPPELPLDHHAIICSRTPSRAVEMSQLRPCLRLTNIEGLSGFHTARLQIHTSWDSSSEAPSVAFSQQQHPPTLSGIPLQPSQNGGGAPTKAVALFSQKNLSCPIRLDGALIGDSAPVFYANGRAFPETHTELTSNGWRSNGLHRDGRGPKELNASTRQRNGWKEKNSFRFKVIKIDDSRSVAEARRKAQKILQVNLSPVIQIQPLNQIGAFKSSDFL</sequence>
<protein>
    <submittedName>
        <fullName evidence="1">Uncharacterized protein</fullName>
    </submittedName>
</protein>
<name>A0ACB8WRH6_9TELE</name>
<accession>A0ACB8WRH6</accession>
<organism evidence="1 2">
    <name type="scientific">Scortum barcoo</name>
    <name type="common">barcoo grunter</name>
    <dbReference type="NCBI Taxonomy" id="214431"/>
    <lineage>
        <taxon>Eukaryota</taxon>
        <taxon>Metazoa</taxon>
        <taxon>Chordata</taxon>
        <taxon>Craniata</taxon>
        <taxon>Vertebrata</taxon>
        <taxon>Euteleostomi</taxon>
        <taxon>Actinopterygii</taxon>
        <taxon>Neopterygii</taxon>
        <taxon>Teleostei</taxon>
        <taxon>Neoteleostei</taxon>
        <taxon>Acanthomorphata</taxon>
        <taxon>Eupercaria</taxon>
        <taxon>Centrarchiformes</taxon>
        <taxon>Terapontoidei</taxon>
        <taxon>Terapontidae</taxon>
        <taxon>Scortum</taxon>
    </lineage>
</organism>
<reference evidence="1" key="1">
    <citation type="submission" date="2022-04" db="EMBL/GenBank/DDBJ databases">
        <title>Jade perch genome.</title>
        <authorList>
            <person name="Chao B."/>
        </authorList>
    </citation>
    <scope>NUCLEOTIDE SEQUENCE</scope>
    <source>
        <strain evidence="1">CB-2022</strain>
    </source>
</reference>
<keyword evidence="2" id="KW-1185">Reference proteome</keyword>
<evidence type="ECO:0000313" key="1">
    <source>
        <dbReference type="EMBL" id="KAI3369293.1"/>
    </source>
</evidence>